<reference evidence="1" key="1">
    <citation type="submission" date="2022-01" db="EMBL/GenBank/DDBJ databases">
        <title>Genome Sequence Resource for Two Populations of Ditylenchus destructor, the Migratory Endoparasitic Phytonematode.</title>
        <authorList>
            <person name="Zhang H."/>
            <person name="Lin R."/>
            <person name="Xie B."/>
        </authorList>
    </citation>
    <scope>NUCLEOTIDE SEQUENCE</scope>
    <source>
        <strain evidence="1">BazhouSP</strain>
    </source>
</reference>
<accession>A0AAD4QVF9</accession>
<protein>
    <submittedName>
        <fullName evidence="1">Uncharacterized protein</fullName>
    </submittedName>
</protein>
<sequence length="234" mass="26183">MDIADALNSIQNGVNALDIAVDIDESLQSDSSFDSGSHSLISGPITSSDQGTKNKKHTLDIDTLTSELRSKKVILVLHHEENEDLKALCKMLIYNLKHHCLEGYKILDVDKCVDDRNFATVAQEIYDKSHQILVVLSEDYSRQVVTPGTLSGDLSDVSAILRIKRILHAQTNVECIKNGMKNRRFKIVRLKGTPDSLRPNGWASNTLCYLFPEHYTDLCRSLFNVKQAGRLVNS</sequence>
<organism evidence="1 2">
    <name type="scientific">Ditylenchus destructor</name>
    <dbReference type="NCBI Taxonomy" id="166010"/>
    <lineage>
        <taxon>Eukaryota</taxon>
        <taxon>Metazoa</taxon>
        <taxon>Ecdysozoa</taxon>
        <taxon>Nematoda</taxon>
        <taxon>Chromadorea</taxon>
        <taxon>Rhabditida</taxon>
        <taxon>Tylenchina</taxon>
        <taxon>Tylenchomorpha</taxon>
        <taxon>Sphaerularioidea</taxon>
        <taxon>Anguinidae</taxon>
        <taxon>Anguininae</taxon>
        <taxon>Ditylenchus</taxon>
    </lineage>
</organism>
<dbReference type="AlphaFoldDB" id="A0AAD4QVF9"/>
<dbReference type="Proteomes" id="UP001201812">
    <property type="component" value="Unassembled WGS sequence"/>
</dbReference>
<keyword evidence="2" id="KW-1185">Reference proteome</keyword>
<proteinExistence type="predicted"/>
<gene>
    <name evidence="1" type="ORF">DdX_17826</name>
</gene>
<dbReference type="EMBL" id="JAKKPZ010000212">
    <property type="protein sequence ID" value="KAI1698578.1"/>
    <property type="molecule type" value="Genomic_DNA"/>
</dbReference>
<name>A0AAD4QVF9_9BILA</name>
<evidence type="ECO:0000313" key="1">
    <source>
        <dbReference type="EMBL" id="KAI1698578.1"/>
    </source>
</evidence>
<evidence type="ECO:0000313" key="2">
    <source>
        <dbReference type="Proteomes" id="UP001201812"/>
    </source>
</evidence>
<comment type="caution">
    <text evidence="1">The sequence shown here is derived from an EMBL/GenBank/DDBJ whole genome shotgun (WGS) entry which is preliminary data.</text>
</comment>